<keyword evidence="3" id="KW-1185">Reference proteome</keyword>
<feature type="compositionally biased region" description="Low complexity" evidence="1">
    <location>
        <begin position="189"/>
        <end position="229"/>
    </location>
</feature>
<accession>A0AAW1TD78</accession>
<evidence type="ECO:0000313" key="3">
    <source>
        <dbReference type="Proteomes" id="UP001485043"/>
    </source>
</evidence>
<feature type="region of interest" description="Disordered" evidence="1">
    <location>
        <begin position="262"/>
        <end position="307"/>
    </location>
</feature>
<gene>
    <name evidence="2" type="ORF">WJX84_001611</name>
</gene>
<feature type="region of interest" description="Disordered" evidence="1">
    <location>
        <begin position="86"/>
        <end position="241"/>
    </location>
</feature>
<organism evidence="2 3">
    <name type="scientific">Apatococcus fuscideae</name>
    <dbReference type="NCBI Taxonomy" id="2026836"/>
    <lineage>
        <taxon>Eukaryota</taxon>
        <taxon>Viridiplantae</taxon>
        <taxon>Chlorophyta</taxon>
        <taxon>core chlorophytes</taxon>
        <taxon>Trebouxiophyceae</taxon>
        <taxon>Chlorellales</taxon>
        <taxon>Chlorellaceae</taxon>
        <taxon>Apatococcus</taxon>
    </lineage>
</organism>
<evidence type="ECO:0000256" key="1">
    <source>
        <dbReference type="SAM" id="MobiDB-lite"/>
    </source>
</evidence>
<dbReference type="Proteomes" id="UP001485043">
    <property type="component" value="Unassembled WGS sequence"/>
</dbReference>
<feature type="compositionally biased region" description="Basic and acidic residues" evidence="1">
    <location>
        <begin position="123"/>
        <end position="134"/>
    </location>
</feature>
<sequence length="307" mass="31547">MTCQSRVSQASLQGHRQAAFATKASRRPQEPVRQASTWQQSVAAATAAAALLLAPAAFAEGTPRRPTLGEERASYAEQLQNAIKERGQKLQELTDYPTTSEQKDLKDQPFQNQLGAGNSVKDAGAEFKLGDKAELPTAQQAADQLEKAVPEFFKPSDSPSPSPPLGSGNAAAAAQQAAAKLPSPPASLPNPAEAAKKVAANAPSPAANVPNPVASAKQAASKASAGSKSADPKEAAATNNAKVLIGGVAVLGLSLWYSIERKADPSLGGGGSSSPPPSKPSPPASSNGSAPDKEEDPFFQNVKERTK</sequence>
<feature type="compositionally biased region" description="Pro residues" evidence="1">
    <location>
        <begin position="274"/>
        <end position="283"/>
    </location>
</feature>
<protein>
    <submittedName>
        <fullName evidence="2">Uncharacterized protein</fullName>
    </submittedName>
</protein>
<proteinExistence type="predicted"/>
<reference evidence="2 3" key="1">
    <citation type="journal article" date="2024" name="Nat. Commun.">
        <title>Phylogenomics reveals the evolutionary origins of lichenization in chlorophyte algae.</title>
        <authorList>
            <person name="Puginier C."/>
            <person name="Libourel C."/>
            <person name="Otte J."/>
            <person name="Skaloud P."/>
            <person name="Haon M."/>
            <person name="Grisel S."/>
            <person name="Petersen M."/>
            <person name="Berrin J.G."/>
            <person name="Delaux P.M."/>
            <person name="Dal Grande F."/>
            <person name="Keller J."/>
        </authorList>
    </citation>
    <scope>NUCLEOTIDE SEQUENCE [LARGE SCALE GENOMIC DNA]</scope>
    <source>
        <strain evidence="2 3">SAG 2523</strain>
    </source>
</reference>
<name>A0AAW1TD78_9CHLO</name>
<comment type="caution">
    <text evidence="2">The sequence shown here is derived from an EMBL/GenBank/DDBJ whole genome shotgun (WGS) entry which is preliminary data.</text>
</comment>
<dbReference type="EMBL" id="JALJOV010000134">
    <property type="protein sequence ID" value="KAK9866778.1"/>
    <property type="molecule type" value="Genomic_DNA"/>
</dbReference>
<evidence type="ECO:0000313" key="2">
    <source>
        <dbReference type="EMBL" id="KAK9866778.1"/>
    </source>
</evidence>
<feature type="region of interest" description="Disordered" evidence="1">
    <location>
        <begin position="1"/>
        <end position="38"/>
    </location>
</feature>
<dbReference type="AlphaFoldDB" id="A0AAW1TD78"/>
<feature type="compositionally biased region" description="Polar residues" evidence="1">
    <location>
        <begin position="1"/>
        <end position="14"/>
    </location>
</feature>
<feature type="compositionally biased region" description="Low complexity" evidence="1">
    <location>
        <begin position="165"/>
        <end position="181"/>
    </location>
</feature>